<dbReference type="Gene3D" id="2.70.40.10">
    <property type="match status" value="1"/>
</dbReference>
<comment type="caution">
    <text evidence="1">The sequence shown here is derived from an EMBL/GenBank/DDBJ whole genome shotgun (WGS) entry which is preliminary data.</text>
</comment>
<protein>
    <submittedName>
        <fullName evidence="1">11921_t:CDS:1</fullName>
    </submittedName>
</protein>
<dbReference type="AlphaFoldDB" id="A0A9N9N3H1"/>
<dbReference type="Proteomes" id="UP000789831">
    <property type="component" value="Unassembled WGS sequence"/>
</dbReference>
<dbReference type="InterPro" id="IPR036157">
    <property type="entry name" value="dUTPase-like_sf"/>
</dbReference>
<proteinExistence type="predicted"/>
<sequence length="66" mass="7343">KSKIKCYIENEEAVLPTKAHNTDAGFDLYYPGKKIFILPAEETTVIDLGIAVEIPENSMMQLASRS</sequence>
<reference evidence="1" key="1">
    <citation type="submission" date="2021-06" db="EMBL/GenBank/DDBJ databases">
        <authorList>
            <person name="Kallberg Y."/>
            <person name="Tangrot J."/>
            <person name="Rosling A."/>
        </authorList>
    </citation>
    <scope>NUCLEOTIDE SEQUENCE</scope>
    <source>
        <strain evidence="1">MT106</strain>
    </source>
</reference>
<dbReference type="OrthoDB" id="10261072at2759"/>
<feature type="non-terminal residue" evidence="1">
    <location>
        <position position="1"/>
    </location>
</feature>
<accession>A0A9N9N3H1</accession>
<keyword evidence="2" id="KW-1185">Reference proteome</keyword>
<dbReference type="EMBL" id="CAJVPL010017497">
    <property type="protein sequence ID" value="CAG8698947.1"/>
    <property type="molecule type" value="Genomic_DNA"/>
</dbReference>
<evidence type="ECO:0000313" key="2">
    <source>
        <dbReference type="Proteomes" id="UP000789831"/>
    </source>
</evidence>
<evidence type="ECO:0000313" key="1">
    <source>
        <dbReference type="EMBL" id="CAG8698947.1"/>
    </source>
</evidence>
<gene>
    <name evidence="1" type="ORF">AGERDE_LOCUS13409</name>
</gene>
<feature type="non-terminal residue" evidence="1">
    <location>
        <position position="66"/>
    </location>
</feature>
<dbReference type="SUPFAM" id="SSF51283">
    <property type="entry name" value="dUTPase-like"/>
    <property type="match status" value="1"/>
</dbReference>
<name>A0A9N9N3H1_9GLOM</name>
<organism evidence="1 2">
    <name type="scientific">Ambispora gerdemannii</name>
    <dbReference type="NCBI Taxonomy" id="144530"/>
    <lineage>
        <taxon>Eukaryota</taxon>
        <taxon>Fungi</taxon>
        <taxon>Fungi incertae sedis</taxon>
        <taxon>Mucoromycota</taxon>
        <taxon>Glomeromycotina</taxon>
        <taxon>Glomeromycetes</taxon>
        <taxon>Archaeosporales</taxon>
        <taxon>Ambisporaceae</taxon>
        <taxon>Ambispora</taxon>
    </lineage>
</organism>